<dbReference type="InterPro" id="IPR012910">
    <property type="entry name" value="Plug_dom"/>
</dbReference>
<dbReference type="Gene3D" id="2.60.40.1120">
    <property type="entry name" value="Carboxypeptidase-like, regulatory domain"/>
    <property type="match status" value="1"/>
</dbReference>
<evidence type="ECO:0000256" key="2">
    <source>
        <dbReference type="ARBA" id="ARBA00022448"/>
    </source>
</evidence>
<organism evidence="9 10">
    <name type="scientific">Sphingobacterium spiritivorum ATCC 33300</name>
    <dbReference type="NCBI Taxonomy" id="525372"/>
    <lineage>
        <taxon>Bacteria</taxon>
        <taxon>Pseudomonadati</taxon>
        <taxon>Bacteroidota</taxon>
        <taxon>Sphingobacteriia</taxon>
        <taxon>Sphingobacteriales</taxon>
        <taxon>Sphingobacteriaceae</taxon>
        <taxon>Sphingobacterium</taxon>
    </lineage>
</organism>
<dbReference type="PROSITE" id="PS00018">
    <property type="entry name" value="EF_HAND_1"/>
    <property type="match status" value="1"/>
</dbReference>
<comment type="similarity">
    <text evidence="7">Belongs to the TonB-dependent receptor family.</text>
</comment>
<evidence type="ECO:0000256" key="3">
    <source>
        <dbReference type="ARBA" id="ARBA00022452"/>
    </source>
</evidence>
<dbReference type="GO" id="GO:0004553">
    <property type="term" value="F:hydrolase activity, hydrolyzing O-glycosyl compounds"/>
    <property type="evidence" value="ECO:0007669"/>
    <property type="project" value="InterPro"/>
</dbReference>
<evidence type="ECO:0000256" key="4">
    <source>
        <dbReference type="ARBA" id="ARBA00022692"/>
    </source>
</evidence>
<dbReference type="AlphaFoldDB" id="C2FZP1"/>
<evidence type="ECO:0000256" key="7">
    <source>
        <dbReference type="PROSITE-ProRule" id="PRU01360"/>
    </source>
</evidence>
<evidence type="ECO:0000313" key="10">
    <source>
        <dbReference type="Proteomes" id="UP000006241"/>
    </source>
</evidence>
<dbReference type="InterPro" id="IPR023997">
    <property type="entry name" value="TonB-dep_OMP_SusC/RagA_CS"/>
</dbReference>
<dbReference type="Proteomes" id="UP000006241">
    <property type="component" value="Unassembled WGS sequence"/>
</dbReference>
<dbReference type="InterPro" id="IPR008969">
    <property type="entry name" value="CarboxyPept-like_regulatory"/>
</dbReference>
<dbReference type="FunFam" id="2.170.130.10:FF:000008">
    <property type="entry name" value="SusC/RagA family TonB-linked outer membrane protein"/>
    <property type="match status" value="1"/>
</dbReference>
<dbReference type="Pfam" id="PF07715">
    <property type="entry name" value="Plug"/>
    <property type="match status" value="1"/>
</dbReference>
<name>C2FZP1_SPHSI</name>
<dbReference type="SUPFAM" id="SSF49464">
    <property type="entry name" value="Carboxypeptidase regulatory domain-like"/>
    <property type="match status" value="1"/>
</dbReference>
<evidence type="ECO:0000256" key="6">
    <source>
        <dbReference type="ARBA" id="ARBA00023237"/>
    </source>
</evidence>
<accession>C2FZP1</accession>
<dbReference type="NCBIfam" id="TIGR04057">
    <property type="entry name" value="SusC_RagA_signa"/>
    <property type="match status" value="1"/>
</dbReference>
<comment type="caution">
    <text evidence="9">The sequence shown here is derived from an EMBL/GenBank/DDBJ whole genome shotgun (WGS) entry which is preliminary data.</text>
</comment>
<dbReference type="InterPro" id="IPR002105">
    <property type="entry name" value="Dockerin_1_rpt"/>
</dbReference>
<proteinExistence type="inferred from homology"/>
<dbReference type="Pfam" id="PF13715">
    <property type="entry name" value="CarbopepD_reg_2"/>
    <property type="match status" value="1"/>
</dbReference>
<dbReference type="InterPro" id="IPR039426">
    <property type="entry name" value="TonB-dep_rcpt-like"/>
</dbReference>
<comment type="subcellular location">
    <subcellularLocation>
        <location evidence="1 7">Cell outer membrane</location>
        <topology evidence="1 7">Multi-pass membrane protein</topology>
    </subcellularLocation>
</comment>
<dbReference type="PROSITE" id="PS00448">
    <property type="entry name" value="CLOS_CELLULOSOME_RPT"/>
    <property type="match status" value="1"/>
</dbReference>
<gene>
    <name evidence="9" type="ORF">HMPREF0765_2797</name>
</gene>
<dbReference type="EMBL" id="ACHB01000069">
    <property type="protein sequence ID" value="EEI91487.1"/>
    <property type="molecule type" value="Genomic_DNA"/>
</dbReference>
<dbReference type="GO" id="GO:0009279">
    <property type="term" value="C:cell outer membrane"/>
    <property type="evidence" value="ECO:0007669"/>
    <property type="project" value="UniProtKB-SubCell"/>
</dbReference>
<dbReference type="InterPro" id="IPR036942">
    <property type="entry name" value="Beta-barrel_TonB_sf"/>
</dbReference>
<reference evidence="9 10" key="1">
    <citation type="submission" date="2009-01" db="EMBL/GenBank/DDBJ databases">
        <authorList>
            <person name="Qin X."/>
            <person name="Bachman B."/>
            <person name="Battles P."/>
            <person name="Bell A."/>
            <person name="Bess C."/>
            <person name="Bickham C."/>
            <person name="Chaboub L."/>
            <person name="Chen D."/>
            <person name="Coyle M."/>
            <person name="Deiros D.R."/>
            <person name="Dinh H."/>
            <person name="Forbes L."/>
            <person name="Fowler G."/>
            <person name="Francisco L."/>
            <person name="Fu Q."/>
            <person name="Gubbala S."/>
            <person name="Hale W."/>
            <person name="Han Y."/>
            <person name="Hemphill L."/>
            <person name="Highlander S.K."/>
            <person name="Hirani K."/>
            <person name="Hogues M."/>
            <person name="Jackson L."/>
            <person name="Jakkamsetti A."/>
            <person name="Javaid M."/>
            <person name="Jiang H."/>
            <person name="Korchina V."/>
            <person name="Kovar C."/>
            <person name="Lara F."/>
            <person name="Lee S."/>
            <person name="Mata R."/>
            <person name="Mathew T."/>
            <person name="Moen C."/>
            <person name="Morales K."/>
            <person name="Munidasa M."/>
            <person name="Nazareth L."/>
            <person name="Ngo R."/>
            <person name="Nguyen L."/>
            <person name="Okwuonu G."/>
            <person name="Ongeri F."/>
            <person name="Patil S."/>
            <person name="Petrosino J."/>
            <person name="Pham C."/>
            <person name="Pham P."/>
            <person name="Pu L.-L."/>
            <person name="Puazo M."/>
            <person name="Raj R."/>
            <person name="Reid J."/>
            <person name="Rouhana J."/>
            <person name="Saada N."/>
            <person name="Shang Y."/>
            <person name="Simmons D."/>
            <person name="Thornton R."/>
            <person name="Warren J."/>
            <person name="Weissenberger G."/>
            <person name="Zhang J."/>
            <person name="Zhang L."/>
            <person name="Zhou C."/>
            <person name="Zhu D."/>
            <person name="Muzny D."/>
            <person name="Worley K."/>
            <person name="Gibbs R."/>
        </authorList>
    </citation>
    <scope>NUCLEOTIDE SEQUENCE [LARGE SCALE GENOMIC DNA]</scope>
    <source>
        <strain evidence="9 10">ATCC 33300</strain>
    </source>
</reference>
<dbReference type="InterPro" id="IPR018247">
    <property type="entry name" value="EF_Hand_1_Ca_BS"/>
</dbReference>
<evidence type="ECO:0000256" key="5">
    <source>
        <dbReference type="ARBA" id="ARBA00023136"/>
    </source>
</evidence>
<sequence>MSQKKHLKHEISSRLLNRQFASGHKIVTSNMISMLKSHILKKFSLSAFLTFLLVLSAMTSEASTSYQTKETIRGIVKDSHGTPLQGASVLIVQLKKTTSSDKKGEFLFEDIPRGVYTIQISYIGYMPTQTDITVKANNPRLSFNLQADETGLNEVVVVGYGTQKRSDLTGSIAKVSVEDMQKAPVGNFTDALAGRVAGVVVSAPGGQPGSTPNIVIRGNNSISQSNSPLWVVDGFPMEDANATAINPNDIESVEVLKDASATAIYGARGANGVIMVTTKKGKEGPPVVSFNASYGWQKMGKTMKLMDPESFLRYQSERDILSNTLYRNPVTGISGPGTVTDSLYLRYATIDDYRNIKSTDFQKSMFLKSPMQNYDISMRGGSDKTKYALSGSIFDQDGVLINSGFRRYQGRINLEQIISRIFKVGADVNYSNQKGWGGSPVPASISGYFTAQMSPFYTMWGYRPMAPLDAQGKQTIDLENDFLDPAQWNTNSIANQYIINPLINQQHRVRDNVTNSLNANSYVEINFLDDLKLRITGGINSWAGKDIQFNDTQTAEGSPLTANGSTYGVNGSVINTQFTGWSNENILTWNKTFTQKHNLILTGVVSEQGGLYTLDGASAVKLPKAELGVAGLSQGTPQSIPSSRSNWTLASMLARANYNYDSRYFLTVSYRADGSSKFSPGNKWGSFWSGAVKWNFFNERFLKDVTWLSNGALRASYGQTGNNRVDDFVTYSRIVISTPVTAHSSDGAVFGNEIPPFASAGSFGNPQLRWETTEQSNLGIDLSVFKGRIALTADLYRKRTRDLLLNASVPLVQGYRTVYKNIGSMQNQGLEIALNTTNIKTTDFSWTSNFNISWNQSKILSLASNQEAISSMTGFDGQFGNTPSYISKIGQPIGQMYGLVWDGVYQYEDFNYTTALNPSAGFPGQGSHWVLKDNVPTNGNSRAAIQPGDIKFKDLNGDGIVDADDYTVIGRGLPIHTGGFGNNFSYKDFDLNLFFQWSYGNNIQNANRIIFEGNINNTPLFNQFESYNNRWTPENTGSTLFRTGGAGPSGRYSSRTIEDGSYLRLKTVSLGYNLPAKLMTRIKMSNIRLYISAQNILTWTKYSGLDPEISTYNNVLTPGFDWSGYPQARTITFGVNAKF</sequence>
<dbReference type="GO" id="GO:0000272">
    <property type="term" value="P:polysaccharide catabolic process"/>
    <property type="evidence" value="ECO:0007669"/>
    <property type="project" value="InterPro"/>
</dbReference>
<keyword evidence="2 7" id="KW-0813">Transport</keyword>
<keyword evidence="6 7" id="KW-0998">Cell outer membrane</keyword>
<feature type="domain" description="TonB-dependent receptor plug" evidence="8">
    <location>
        <begin position="165"/>
        <end position="273"/>
    </location>
</feature>
<evidence type="ECO:0000256" key="1">
    <source>
        <dbReference type="ARBA" id="ARBA00004571"/>
    </source>
</evidence>
<dbReference type="PROSITE" id="PS52016">
    <property type="entry name" value="TONB_DEPENDENT_REC_3"/>
    <property type="match status" value="1"/>
</dbReference>
<dbReference type="SUPFAM" id="SSF56935">
    <property type="entry name" value="Porins"/>
    <property type="match status" value="1"/>
</dbReference>
<keyword evidence="5 7" id="KW-0472">Membrane</keyword>
<dbReference type="Gene3D" id="2.170.130.10">
    <property type="entry name" value="TonB-dependent receptor, plug domain"/>
    <property type="match status" value="1"/>
</dbReference>
<evidence type="ECO:0000259" key="8">
    <source>
        <dbReference type="Pfam" id="PF07715"/>
    </source>
</evidence>
<dbReference type="HOGENOM" id="CLU_004317_0_2_10"/>
<dbReference type="InterPro" id="IPR023996">
    <property type="entry name" value="TonB-dep_OMP_SusC/RagA"/>
</dbReference>
<evidence type="ECO:0000313" key="9">
    <source>
        <dbReference type="EMBL" id="EEI91487.1"/>
    </source>
</evidence>
<dbReference type="Gene3D" id="2.40.170.20">
    <property type="entry name" value="TonB-dependent receptor, beta-barrel domain"/>
    <property type="match status" value="1"/>
</dbReference>
<dbReference type="InterPro" id="IPR037066">
    <property type="entry name" value="Plug_dom_sf"/>
</dbReference>
<keyword evidence="4 7" id="KW-0812">Transmembrane</keyword>
<keyword evidence="3 7" id="KW-1134">Transmembrane beta strand</keyword>
<dbReference type="NCBIfam" id="TIGR04056">
    <property type="entry name" value="OMP_RagA_SusC"/>
    <property type="match status" value="1"/>
</dbReference>
<protein>
    <submittedName>
        <fullName evidence="9">TonB-linked outer membrane protein, SusC/RagA family</fullName>
    </submittedName>
</protein>